<accession>A6JB51</accession>
<organism evidence="2 3">
    <name type="scientific">Rattus norvegicus</name>
    <name type="common">Rat</name>
    <dbReference type="NCBI Taxonomy" id="10116"/>
    <lineage>
        <taxon>Eukaryota</taxon>
        <taxon>Metazoa</taxon>
        <taxon>Chordata</taxon>
        <taxon>Craniata</taxon>
        <taxon>Vertebrata</taxon>
        <taxon>Euteleostomi</taxon>
        <taxon>Mammalia</taxon>
        <taxon>Eutheria</taxon>
        <taxon>Euarchontoglires</taxon>
        <taxon>Glires</taxon>
        <taxon>Rodentia</taxon>
        <taxon>Myomorpha</taxon>
        <taxon>Muroidea</taxon>
        <taxon>Muridae</taxon>
        <taxon>Murinae</taxon>
        <taxon>Rattus</taxon>
    </lineage>
</organism>
<dbReference type="RGD" id="735133">
    <property type="gene designation" value="Plekha4"/>
</dbReference>
<gene>
    <name evidence="2 4" type="primary">Plekha4</name>
    <name evidence="2" type="ORF">rCG_53710</name>
</gene>
<reference evidence="2 3" key="1">
    <citation type="submission" date="2005-09" db="EMBL/GenBank/DDBJ databases">
        <authorList>
            <person name="Mural R.J."/>
            <person name="Li P.W."/>
            <person name="Adams M.D."/>
            <person name="Amanatides P.G."/>
            <person name="Baden-Tillson H."/>
            <person name="Barnstead M."/>
            <person name="Chin S.H."/>
            <person name="Dew I."/>
            <person name="Evans C.A."/>
            <person name="Ferriera S."/>
            <person name="Flanigan M."/>
            <person name="Fosler C."/>
            <person name="Glodek A."/>
            <person name="Gu Z."/>
            <person name="Holt R.A."/>
            <person name="Jennings D."/>
            <person name="Kraft C.L."/>
            <person name="Lu F."/>
            <person name="Nguyen T."/>
            <person name="Nusskern D.R."/>
            <person name="Pfannkoch C.M."/>
            <person name="Sitter C."/>
            <person name="Sutton G.G."/>
            <person name="Venter J.C."/>
            <person name="Wang Z."/>
            <person name="Woodage T."/>
            <person name="Zheng X.H."/>
            <person name="Zhong F."/>
        </authorList>
    </citation>
    <scope>NUCLEOTIDE SEQUENCE [LARGE SCALE GENOMIC DNA]</scope>
    <source>
        <strain>BN</strain>
        <strain evidence="3">Sprague-Dawley</strain>
    </source>
</reference>
<dbReference type="Proteomes" id="UP000234681">
    <property type="component" value="Chromosome 1"/>
</dbReference>
<feature type="region of interest" description="Disordered" evidence="1">
    <location>
        <begin position="61"/>
        <end position="85"/>
    </location>
</feature>
<feature type="region of interest" description="Disordered" evidence="1">
    <location>
        <begin position="1"/>
        <end position="47"/>
    </location>
</feature>
<dbReference type="EMBL" id="CH473979">
    <property type="protein sequence ID" value="EDM07334.1"/>
    <property type="molecule type" value="Genomic_DNA"/>
</dbReference>
<feature type="compositionally biased region" description="Low complexity" evidence="1">
    <location>
        <begin position="17"/>
        <end position="36"/>
    </location>
</feature>
<evidence type="ECO:0000313" key="3">
    <source>
        <dbReference type="Proteomes" id="UP000234681"/>
    </source>
</evidence>
<evidence type="ECO:0000256" key="1">
    <source>
        <dbReference type="SAM" id="MobiDB-lite"/>
    </source>
</evidence>
<name>A6JB51_RAT</name>
<evidence type="ECO:0000313" key="2">
    <source>
        <dbReference type="EMBL" id="EDM07334.1"/>
    </source>
</evidence>
<protein>
    <submittedName>
        <fullName evidence="2">Pleckstrin homology domain containing, family A (Phosphoinositide binding specific) member 4, isoform CRA_b</fullName>
    </submittedName>
</protein>
<dbReference type="AlphaFoldDB" id="A6JB51"/>
<sequence length="85" mass="9442">MSAQEQLERMRRNQACGLSLPRPTSPRLLTLGRTLSPVPRQPDMEQRPIVGAAKWLRSSGSWSSLSREKFGHQGRLSPAKSTASQ</sequence>
<feature type="compositionally biased region" description="Basic and acidic residues" evidence="1">
    <location>
        <begin position="1"/>
        <end position="11"/>
    </location>
</feature>
<evidence type="ECO:0000313" key="4">
    <source>
        <dbReference type="RGD" id="735133"/>
    </source>
</evidence>
<proteinExistence type="predicted"/>